<comment type="subcellular location">
    <subcellularLocation>
        <location evidence="1">Cell membrane</location>
        <topology evidence="1">Lipid-anchor</topology>
        <topology evidence="1">GPI-anchor</topology>
    </subcellularLocation>
</comment>
<evidence type="ECO:0000256" key="4">
    <source>
        <dbReference type="ARBA" id="ARBA00022622"/>
    </source>
</evidence>
<keyword evidence="10" id="KW-1185">Reference proteome</keyword>
<evidence type="ECO:0000259" key="8">
    <source>
        <dbReference type="Pfam" id="PF02469"/>
    </source>
</evidence>
<keyword evidence="4" id="KW-0449">Lipoprotein</keyword>
<comment type="caution">
    <text evidence="9">The sequence shown here is derived from an EMBL/GenBank/DDBJ whole genome shotgun (WGS) entry which is preliminary data.</text>
</comment>
<dbReference type="AlphaFoldDB" id="A0ABD1NUI7"/>
<gene>
    <name evidence="9" type="ORF">Adt_47362</name>
</gene>
<dbReference type="PANTHER" id="PTHR32077:SF86">
    <property type="entry name" value="FAS1 DOMAIN-CONTAINING PROTEIN SELMODRAFT_448915"/>
    <property type="match status" value="1"/>
</dbReference>
<dbReference type="InterPro" id="IPR000782">
    <property type="entry name" value="FAS1_domain"/>
</dbReference>
<dbReference type="GO" id="GO:0005886">
    <property type="term" value="C:plasma membrane"/>
    <property type="evidence" value="ECO:0007669"/>
    <property type="project" value="UniProtKB-SubCell"/>
</dbReference>
<evidence type="ECO:0000256" key="5">
    <source>
        <dbReference type="ARBA" id="ARBA00022729"/>
    </source>
</evidence>
<dbReference type="InterPro" id="IPR036378">
    <property type="entry name" value="FAS1_dom_sf"/>
</dbReference>
<evidence type="ECO:0000256" key="6">
    <source>
        <dbReference type="ARBA" id="ARBA00023136"/>
    </source>
</evidence>
<keyword evidence="4" id="KW-0336">GPI-anchor</keyword>
<keyword evidence="4" id="KW-0325">Glycoprotein</keyword>
<dbReference type="PANTHER" id="PTHR32077">
    <property type="entry name" value="FASCICLIN-LIKE ARABINOGALACTAN PROTEIN"/>
    <property type="match status" value="1"/>
</dbReference>
<evidence type="ECO:0000313" key="9">
    <source>
        <dbReference type="EMBL" id="KAL2455266.1"/>
    </source>
</evidence>
<name>A0ABD1NUI7_9LAMI</name>
<evidence type="ECO:0000313" key="10">
    <source>
        <dbReference type="Proteomes" id="UP001604336"/>
    </source>
</evidence>
<proteinExistence type="inferred from homology"/>
<dbReference type="Pfam" id="PF02469">
    <property type="entry name" value="Fasciclin"/>
    <property type="match status" value="1"/>
</dbReference>
<keyword evidence="6" id="KW-0472">Membrane</keyword>
<dbReference type="SUPFAM" id="SSF82153">
    <property type="entry name" value="FAS1 domain"/>
    <property type="match status" value="1"/>
</dbReference>
<dbReference type="Proteomes" id="UP001604336">
    <property type="component" value="Unassembled WGS sequence"/>
</dbReference>
<reference evidence="10" key="1">
    <citation type="submission" date="2024-07" db="EMBL/GenBank/DDBJ databases">
        <title>Two chromosome-level genome assemblies of Korean endemic species Abeliophyllum distichum and Forsythia ovata (Oleaceae).</title>
        <authorList>
            <person name="Jang H."/>
        </authorList>
    </citation>
    <scope>NUCLEOTIDE SEQUENCE [LARGE SCALE GENOMIC DNA]</scope>
</reference>
<feature type="domain" description="FAS1" evidence="8">
    <location>
        <begin position="26"/>
        <end position="126"/>
    </location>
</feature>
<keyword evidence="5" id="KW-0732">Signal</keyword>
<evidence type="ECO:0000256" key="3">
    <source>
        <dbReference type="ARBA" id="ARBA00022475"/>
    </source>
</evidence>
<accession>A0ABD1NUI7</accession>
<keyword evidence="3" id="KW-1003">Cell membrane</keyword>
<protein>
    <submittedName>
        <fullName evidence="9">Fasciclin-like arabinogalactan protein 1</fullName>
    </submittedName>
</protein>
<comment type="function">
    <text evidence="7">May be a cell surface adhesion protein.</text>
</comment>
<organism evidence="9 10">
    <name type="scientific">Abeliophyllum distichum</name>
    <dbReference type="NCBI Taxonomy" id="126358"/>
    <lineage>
        <taxon>Eukaryota</taxon>
        <taxon>Viridiplantae</taxon>
        <taxon>Streptophyta</taxon>
        <taxon>Embryophyta</taxon>
        <taxon>Tracheophyta</taxon>
        <taxon>Spermatophyta</taxon>
        <taxon>Magnoliopsida</taxon>
        <taxon>eudicotyledons</taxon>
        <taxon>Gunneridae</taxon>
        <taxon>Pentapetalae</taxon>
        <taxon>asterids</taxon>
        <taxon>lamiids</taxon>
        <taxon>Lamiales</taxon>
        <taxon>Oleaceae</taxon>
        <taxon>Forsythieae</taxon>
        <taxon>Abeliophyllum</taxon>
    </lineage>
</organism>
<dbReference type="EMBL" id="JBFOLK010000200">
    <property type="protein sequence ID" value="KAL2455266.1"/>
    <property type="molecule type" value="Genomic_DNA"/>
</dbReference>
<evidence type="ECO:0000256" key="2">
    <source>
        <dbReference type="ARBA" id="ARBA00007843"/>
    </source>
</evidence>
<dbReference type="GO" id="GO:0098552">
    <property type="term" value="C:side of membrane"/>
    <property type="evidence" value="ECO:0007669"/>
    <property type="project" value="UniProtKB-KW"/>
</dbReference>
<comment type="similarity">
    <text evidence="2">Belongs to the fasciclin-like AGP family.</text>
</comment>
<sequence length="189" mass="20994">MSSHGCKVFVETLLPNLAEKIFEDAVDGRLTNFCPRDDAMKNFLSKYNNLIAARKQSLLVYRSLTGLKSSNSLMNTLATDGANNYDFTVQNDGTKVPVKTKLTVKIIDILIDEQTLANFSLNKVLMIEELFKLAPTLALALALAPALDSLDPSKRKAQVSTRIRIGYSIRLSCGFTRRESSGWILDFDV</sequence>
<evidence type="ECO:0000256" key="1">
    <source>
        <dbReference type="ARBA" id="ARBA00004609"/>
    </source>
</evidence>
<evidence type="ECO:0000256" key="7">
    <source>
        <dbReference type="ARBA" id="ARBA00024686"/>
    </source>
</evidence>
<dbReference type="InterPro" id="IPR045003">
    <property type="entry name" value="FLA_A"/>
</dbReference>